<comment type="domain">
    <text evidence="8">The N-terminal region contains the highly conserved SGGXDS motif, predicted to be a P-loop motif involved in ATP binding.</text>
</comment>
<keyword evidence="5 8" id="KW-0547">Nucleotide-binding</keyword>
<evidence type="ECO:0000256" key="6">
    <source>
        <dbReference type="ARBA" id="ARBA00022840"/>
    </source>
</evidence>
<keyword evidence="6 8" id="KW-0067">ATP-binding</keyword>
<comment type="similarity">
    <text evidence="8">Belongs to the tRNA(Ile)-lysidine synthase family.</text>
</comment>
<protein>
    <recommendedName>
        <fullName evidence="8">tRNA(Ile)-lysidine synthase</fullName>
        <ecNumber evidence="8">6.3.4.19</ecNumber>
    </recommendedName>
    <alternativeName>
        <fullName evidence="8">tRNA(Ile)-2-lysyl-cytidine synthase</fullName>
    </alternativeName>
    <alternativeName>
        <fullName evidence="8">tRNA(Ile)-lysidine synthetase</fullName>
    </alternativeName>
</protein>
<feature type="domain" description="Lysidine-tRNA(Ile) synthetase C-terminal" evidence="9">
    <location>
        <begin position="318"/>
        <end position="393"/>
    </location>
</feature>
<dbReference type="InterPro" id="IPR012796">
    <property type="entry name" value="Lysidine-tRNA-synth_C"/>
</dbReference>
<reference evidence="10 11" key="2">
    <citation type="submission" date="2018-05" db="EMBL/GenBank/DDBJ databases">
        <authorList>
            <person name="Lanie J.A."/>
            <person name="Ng W.-L."/>
            <person name="Kazmierczak K.M."/>
            <person name="Andrzejewski T.M."/>
            <person name="Davidsen T.M."/>
            <person name="Wayne K.J."/>
            <person name="Tettelin H."/>
            <person name="Glass J.I."/>
            <person name="Rusch D."/>
            <person name="Podicherti R."/>
            <person name="Tsui H.-C.T."/>
            <person name="Winkler M.E."/>
        </authorList>
    </citation>
    <scope>NUCLEOTIDE SEQUENCE [LARGE SCALE GENOMIC DNA]</scope>
    <source>
        <strain evidence="10 11">C305</strain>
    </source>
</reference>
<reference evidence="10 11" key="1">
    <citation type="submission" date="2018-05" db="EMBL/GenBank/DDBJ databases">
        <title>Brumimicrobium oceani sp. nov., isolated from coastal sediment.</title>
        <authorList>
            <person name="Kou Y."/>
        </authorList>
    </citation>
    <scope>NUCLEOTIDE SEQUENCE [LARGE SCALE GENOMIC DNA]</scope>
    <source>
        <strain evidence="10 11">C305</strain>
    </source>
</reference>
<dbReference type="NCBIfam" id="TIGR02433">
    <property type="entry name" value="lysidine_TilS_C"/>
    <property type="match status" value="1"/>
</dbReference>
<dbReference type="Pfam" id="PF11734">
    <property type="entry name" value="TilS_C"/>
    <property type="match status" value="1"/>
</dbReference>
<accession>A0A2U2XGD5</accession>
<dbReference type="InterPro" id="IPR011063">
    <property type="entry name" value="TilS/TtcA_N"/>
</dbReference>
<dbReference type="AlphaFoldDB" id="A0A2U2XGD5"/>
<keyword evidence="11" id="KW-1185">Reference proteome</keyword>
<dbReference type="CDD" id="cd01992">
    <property type="entry name" value="TilS_N"/>
    <property type="match status" value="1"/>
</dbReference>
<dbReference type="OrthoDB" id="9807403at2"/>
<dbReference type="PANTHER" id="PTHR43033">
    <property type="entry name" value="TRNA(ILE)-LYSIDINE SYNTHASE-RELATED"/>
    <property type="match status" value="1"/>
</dbReference>
<dbReference type="SMART" id="SM00977">
    <property type="entry name" value="TilS_C"/>
    <property type="match status" value="1"/>
</dbReference>
<dbReference type="Pfam" id="PF01171">
    <property type="entry name" value="ATP_bind_3"/>
    <property type="match status" value="1"/>
</dbReference>
<evidence type="ECO:0000256" key="5">
    <source>
        <dbReference type="ARBA" id="ARBA00022741"/>
    </source>
</evidence>
<keyword evidence="2 8" id="KW-0963">Cytoplasm</keyword>
<dbReference type="SUPFAM" id="SSF52402">
    <property type="entry name" value="Adenine nucleotide alpha hydrolases-like"/>
    <property type="match status" value="1"/>
</dbReference>
<proteinExistence type="inferred from homology"/>
<dbReference type="EMBL" id="QFRJ01000001">
    <property type="protein sequence ID" value="PWH86854.1"/>
    <property type="molecule type" value="Genomic_DNA"/>
</dbReference>
<organism evidence="10 11">
    <name type="scientific">Brumimicrobium oceani</name>
    <dbReference type="NCBI Taxonomy" id="2100725"/>
    <lineage>
        <taxon>Bacteria</taxon>
        <taxon>Pseudomonadati</taxon>
        <taxon>Bacteroidota</taxon>
        <taxon>Flavobacteriia</taxon>
        <taxon>Flavobacteriales</taxon>
        <taxon>Crocinitomicaceae</taxon>
        <taxon>Brumimicrobium</taxon>
    </lineage>
</organism>
<dbReference type="RefSeq" id="WP_109357934.1">
    <property type="nucleotide sequence ID" value="NZ_QFRJ01000001.1"/>
</dbReference>
<sequence length="396" mass="45785">MTKAPKYWVACSGGVDSVVLLYLMHEEKKDVGILHCNFQLRDESSQGDEAFVRELAEKLELPIRVKVFDTKKYGKKQKINTQLAARELRYNWFDEVIEKEGGIILLGHHYDDQVETFFLQLRRGGKVRSLAGMPVYRKGYLRPILKYSKADLIELANKQAWHWREDISNASNDYTRNWYRNEILPLLNSKAFPMESVVPLVNNFQQIFEFLKTLPIPNSILISDWIRLTIWEKQHVLVEQNMGEYSTSEIDKLIIAEKGKFIGNTQMKLWNEGNELVFVAQNEIKSQFELNSSVLPIDEVELNQKDLFLDAFKLKGGLSFRNWKSGDRFQPLGMKGEKSVGKFLRDRKVAAHQKAKIQVLVNENNEVIGVFGFGVSETVRIDSETKNVKHIQLSEI</sequence>
<dbReference type="InterPro" id="IPR014729">
    <property type="entry name" value="Rossmann-like_a/b/a_fold"/>
</dbReference>
<evidence type="ECO:0000256" key="4">
    <source>
        <dbReference type="ARBA" id="ARBA00022694"/>
    </source>
</evidence>
<comment type="function">
    <text evidence="8">Ligates lysine onto the cytidine present at position 34 of the AUA codon-specific tRNA(Ile) that contains the anticodon CAU, in an ATP-dependent manner. Cytidine is converted to lysidine, thus changing the amino acid specificity of the tRNA from methionine to isoleucine.</text>
</comment>
<feature type="binding site" evidence="8">
    <location>
        <begin position="12"/>
        <end position="17"/>
    </location>
    <ligand>
        <name>ATP</name>
        <dbReference type="ChEBI" id="CHEBI:30616"/>
    </ligand>
</feature>
<comment type="catalytic activity">
    <reaction evidence="7 8">
        <text>cytidine(34) in tRNA(Ile2) + L-lysine + ATP = lysidine(34) in tRNA(Ile2) + AMP + diphosphate + H(+)</text>
        <dbReference type="Rhea" id="RHEA:43744"/>
        <dbReference type="Rhea" id="RHEA-COMP:10625"/>
        <dbReference type="Rhea" id="RHEA-COMP:10670"/>
        <dbReference type="ChEBI" id="CHEBI:15378"/>
        <dbReference type="ChEBI" id="CHEBI:30616"/>
        <dbReference type="ChEBI" id="CHEBI:32551"/>
        <dbReference type="ChEBI" id="CHEBI:33019"/>
        <dbReference type="ChEBI" id="CHEBI:82748"/>
        <dbReference type="ChEBI" id="CHEBI:83665"/>
        <dbReference type="ChEBI" id="CHEBI:456215"/>
        <dbReference type="EC" id="6.3.4.19"/>
    </reaction>
</comment>
<comment type="caution">
    <text evidence="10">The sequence shown here is derived from an EMBL/GenBank/DDBJ whole genome shotgun (WGS) entry which is preliminary data.</text>
</comment>
<dbReference type="Proteomes" id="UP000245370">
    <property type="component" value="Unassembled WGS sequence"/>
</dbReference>
<dbReference type="PANTHER" id="PTHR43033:SF1">
    <property type="entry name" value="TRNA(ILE)-LYSIDINE SYNTHASE-RELATED"/>
    <property type="match status" value="1"/>
</dbReference>
<evidence type="ECO:0000256" key="3">
    <source>
        <dbReference type="ARBA" id="ARBA00022598"/>
    </source>
</evidence>
<evidence type="ECO:0000256" key="8">
    <source>
        <dbReference type="HAMAP-Rule" id="MF_01161"/>
    </source>
</evidence>
<dbReference type="GO" id="GO:0005524">
    <property type="term" value="F:ATP binding"/>
    <property type="evidence" value="ECO:0007669"/>
    <property type="project" value="UniProtKB-UniRule"/>
</dbReference>
<evidence type="ECO:0000256" key="1">
    <source>
        <dbReference type="ARBA" id="ARBA00004496"/>
    </source>
</evidence>
<dbReference type="GO" id="GO:0005737">
    <property type="term" value="C:cytoplasm"/>
    <property type="evidence" value="ECO:0007669"/>
    <property type="project" value="UniProtKB-SubCell"/>
</dbReference>
<evidence type="ECO:0000256" key="7">
    <source>
        <dbReference type="ARBA" id="ARBA00048539"/>
    </source>
</evidence>
<comment type="subcellular location">
    <subcellularLocation>
        <location evidence="1 8">Cytoplasm</location>
    </subcellularLocation>
</comment>
<evidence type="ECO:0000256" key="2">
    <source>
        <dbReference type="ARBA" id="ARBA00022490"/>
    </source>
</evidence>
<keyword evidence="3 8" id="KW-0436">Ligase</keyword>
<keyword evidence="4 8" id="KW-0819">tRNA processing</keyword>
<dbReference type="HAMAP" id="MF_01161">
    <property type="entry name" value="tRNA_Ile_lys_synt"/>
    <property type="match status" value="1"/>
</dbReference>
<dbReference type="GO" id="GO:0032267">
    <property type="term" value="F:tRNA(Ile)-lysidine synthase activity"/>
    <property type="evidence" value="ECO:0007669"/>
    <property type="project" value="UniProtKB-EC"/>
</dbReference>
<name>A0A2U2XGD5_9FLAO</name>
<dbReference type="NCBIfam" id="TIGR02432">
    <property type="entry name" value="lysidine_TilS_N"/>
    <property type="match status" value="1"/>
</dbReference>
<dbReference type="GO" id="GO:0006400">
    <property type="term" value="P:tRNA modification"/>
    <property type="evidence" value="ECO:0007669"/>
    <property type="project" value="UniProtKB-UniRule"/>
</dbReference>
<dbReference type="InterPro" id="IPR012795">
    <property type="entry name" value="tRNA_Ile_lys_synt_N"/>
</dbReference>
<evidence type="ECO:0000313" key="11">
    <source>
        <dbReference type="Proteomes" id="UP000245370"/>
    </source>
</evidence>
<gene>
    <name evidence="8 10" type="primary">tilS</name>
    <name evidence="10" type="ORF">DIT68_00910</name>
</gene>
<dbReference type="SUPFAM" id="SSF56037">
    <property type="entry name" value="PheT/TilS domain"/>
    <property type="match status" value="1"/>
</dbReference>
<evidence type="ECO:0000313" key="10">
    <source>
        <dbReference type="EMBL" id="PWH86854.1"/>
    </source>
</evidence>
<evidence type="ECO:0000259" key="9">
    <source>
        <dbReference type="SMART" id="SM00977"/>
    </source>
</evidence>
<dbReference type="InterPro" id="IPR012094">
    <property type="entry name" value="tRNA_Ile_lys_synt"/>
</dbReference>
<dbReference type="EC" id="6.3.4.19" evidence="8"/>
<dbReference type="Gene3D" id="3.40.50.620">
    <property type="entry name" value="HUPs"/>
    <property type="match status" value="1"/>
</dbReference>